<protein>
    <submittedName>
        <fullName evidence="1">Uncharacterized protein</fullName>
    </submittedName>
</protein>
<reference evidence="1 2" key="1">
    <citation type="submission" date="2016-11" db="EMBL/GenBank/DDBJ databases">
        <title>Identification of Bacillus cereus isolated from egg-white.</title>
        <authorList>
            <person name="Soni A."/>
            <person name="Oey I."/>
            <person name="Silcock P."/>
            <person name="Bremer P."/>
        </authorList>
    </citation>
    <scope>NUCLEOTIDE SEQUENCE [LARGE SCALE GENOMIC DNA]</scope>
    <source>
        <strain evidence="1 2">NZAS03</strain>
    </source>
</reference>
<accession>A0A1C4DTW8</accession>
<evidence type="ECO:0000313" key="2">
    <source>
        <dbReference type="Proteomes" id="UP000186535"/>
    </source>
</evidence>
<dbReference type="AlphaFoldDB" id="A0A1C4DTW8"/>
<organism evidence="1 2">
    <name type="scientific">Bacillus cereus</name>
    <dbReference type="NCBI Taxonomy" id="1396"/>
    <lineage>
        <taxon>Bacteria</taxon>
        <taxon>Bacillati</taxon>
        <taxon>Bacillota</taxon>
        <taxon>Bacilli</taxon>
        <taxon>Bacillales</taxon>
        <taxon>Bacillaceae</taxon>
        <taxon>Bacillus</taxon>
        <taxon>Bacillus cereus group</taxon>
    </lineage>
</organism>
<comment type="caution">
    <text evidence="1">The sequence shown here is derived from an EMBL/GenBank/DDBJ whole genome shotgun (WGS) entry which is preliminary data.</text>
</comment>
<evidence type="ECO:0000313" key="1">
    <source>
        <dbReference type="EMBL" id="OKA30479.1"/>
    </source>
</evidence>
<sequence>MKKIKDVQPGKTFTVKVPVDADQQTLDFLNKNRDISRNKLVYWILDKEAKKENHKEVTIPLSFSLTADEKEQLLNPMAVKAFEAFVKSMIGAEDVTVKEVKEEINLDDFAGMINYE</sequence>
<proteinExistence type="predicted"/>
<gene>
    <name evidence="1" type="ORF">BJR07_29875</name>
</gene>
<name>A0A1C4DTW8_BACCE</name>
<dbReference type="Proteomes" id="UP000186535">
    <property type="component" value="Unassembled WGS sequence"/>
</dbReference>
<dbReference type="EMBL" id="MPON01000037">
    <property type="protein sequence ID" value="OKA30479.1"/>
    <property type="molecule type" value="Genomic_DNA"/>
</dbReference>
<dbReference type="RefSeq" id="WP_073519167.1">
    <property type="nucleotide sequence ID" value="NZ_MPOM01000070.1"/>
</dbReference>